<organism evidence="1 2">
    <name type="scientific">Micavibrio aeruginosavorus</name>
    <dbReference type="NCBI Taxonomy" id="349221"/>
    <lineage>
        <taxon>Bacteria</taxon>
        <taxon>Pseudomonadati</taxon>
        <taxon>Bdellovibrionota</taxon>
        <taxon>Bdellovibrionia</taxon>
        <taxon>Bdellovibrionales</taxon>
        <taxon>Pseudobdellovibrionaceae</taxon>
        <taxon>Micavibrio</taxon>
    </lineage>
</organism>
<evidence type="ECO:0000313" key="1">
    <source>
        <dbReference type="EMBL" id="QQG36015.1"/>
    </source>
</evidence>
<accession>A0A7T5R202</accession>
<protein>
    <submittedName>
        <fullName evidence="1">Transporter</fullName>
    </submittedName>
</protein>
<dbReference type="AlphaFoldDB" id="A0A7T5R202"/>
<name>A0A7T5R202_9BACT</name>
<reference evidence="1 2" key="1">
    <citation type="submission" date="2020-07" db="EMBL/GenBank/DDBJ databases">
        <title>Huge and variable diversity of episymbiotic CPR bacteria and DPANN archaea in groundwater ecosystems.</title>
        <authorList>
            <person name="He C.Y."/>
            <person name="Keren R."/>
            <person name="Whittaker M."/>
            <person name="Farag I.F."/>
            <person name="Doudna J."/>
            <person name="Cate J.H.D."/>
            <person name="Banfield J.F."/>
        </authorList>
    </citation>
    <scope>NUCLEOTIDE SEQUENCE [LARGE SCALE GENOMIC DNA]</scope>
    <source>
        <strain evidence="1">NC_groundwater_70_Ag_B-0.1um_54_66</strain>
    </source>
</reference>
<sequence>MGALTPVITGLTTLTTAISAADRLIGVSRDFARDPYEEQRRQLRAQQDLALRQLSAQQAQDEAQRQREADLERQTIAANAQDAEQKRRAALRRAVARQRAQFGGSGLQAGDGSAEAVLLGLFEESEQDRATGKRLDALRYAALDQSISDRQALNVLQRTQLQERQALARLASA</sequence>
<evidence type="ECO:0000313" key="2">
    <source>
        <dbReference type="Proteomes" id="UP000595362"/>
    </source>
</evidence>
<proteinExistence type="predicted"/>
<gene>
    <name evidence="1" type="ORF">HYS17_11020</name>
</gene>
<dbReference type="Proteomes" id="UP000595362">
    <property type="component" value="Chromosome"/>
</dbReference>
<dbReference type="EMBL" id="CP066681">
    <property type="protein sequence ID" value="QQG36015.1"/>
    <property type="molecule type" value="Genomic_DNA"/>
</dbReference>